<dbReference type="EC" id="4.2.1.136" evidence="6"/>
<dbReference type="RefSeq" id="WP_386371917.1">
    <property type="nucleotide sequence ID" value="NZ_JBHUMP010000003.1"/>
</dbReference>
<keyword evidence="3 6" id="KW-0521">NADP</keyword>
<dbReference type="InterPro" id="IPR000631">
    <property type="entry name" value="CARKD"/>
</dbReference>
<dbReference type="Gene3D" id="3.40.1190.20">
    <property type="match status" value="1"/>
</dbReference>
<evidence type="ECO:0000256" key="6">
    <source>
        <dbReference type="HAMAP-Rule" id="MF_01965"/>
    </source>
</evidence>
<dbReference type="InterPro" id="IPR017953">
    <property type="entry name" value="Carbohydrate_kinase_pred_CS"/>
</dbReference>
<dbReference type="HAMAP" id="MF_01965">
    <property type="entry name" value="NADHX_dehydratase"/>
    <property type="match status" value="1"/>
</dbReference>
<evidence type="ECO:0000256" key="1">
    <source>
        <dbReference type="ARBA" id="ARBA00022741"/>
    </source>
</evidence>
<comment type="catalytic activity">
    <reaction evidence="6">
        <text>(6S)-NADHX + ADP = AMP + phosphate + NADH + H(+)</text>
        <dbReference type="Rhea" id="RHEA:32223"/>
        <dbReference type="ChEBI" id="CHEBI:15378"/>
        <dbReference type="ChEBI" id="CHEBI:43474"/>
        <dbReference type="ChEBI" id="CHEBI:57945"/>
        <dbReference type="ChEBI" id="CHEBI:64074"/>
        <dbReference type="ChEBI" id="CHEBI:456215"/>
        <dbReference type="ChEBI" id="CHEBI:456216"/>
        <dbReference type="EC" id="4.2.1.136"/>
    </reaction>
</comment>
<dbReference type="Proteomes" id="UP001597474">
    <property type="component" value="Unassembled WGS sequence"/>
</dbReference>
<comment type="similarity">
    <text evidence="6">Belongs to the NnrD/CARKD family.</text>
</comment>
<feature type="binding site" evidence="6">
    <location>
        <position position="226"/>
    </location>
    <ligand>
        <name>AMP</name>
        <dbReference type="ChEBI" id="CHEBI:456215"/>
    </ligand>
</feature>
<dbReference type="InterPro" id="IPR029056">
    <property type="entry name" value="Ribokinase-like"/>
</dbReference>
<evidence type="ECO:0000256" key="4">
    <source>
        <dbReference type="ARBA" id="ARBA00023027"/>
    </source>
</evidence>
<dbReference type="EMBL" id="JBHUMP010000003">
    <property type="protein sequence ID" value="MFD2738828.1"/>
    <property type="molecule type" value="Genomic_DNA"/>
</dbReference>
<feature type="binding site" evidence="6">
    <location>
        <begin position="193"/>
        <end position="197"/>
    </location>
    <ligand>
        <name>AMP</name>
        <dbReference type="ChEBI" id="CHEBI:456215"/>
    </ligand>
</feature>
<keyword evidence="4 6" id="KW-0520">NAD</keyword>
<dbReference type="PROSITE" id="PS51383">
    <property type="entry name" value="YJEF_C_3"/>
    <property type="match status" value="1"/>
</dbReference>
<feature type="binding site" evidence="6">
    <location>
        <position position="154"/>
    </location>
    <ligand>
        <name>(6S)-NADPHX</name>
        <dbReference type="ChEBI" id="CHEBI:64076"/>
    </ligand>
</feature>
<dbReference type="Pfam" id="PF01256">
    <property type="entry name" value="Carb_kinase"/>
    <property type="match status" value="1"/>
</dbReference>
<comment type="subunit">
    <text evidence="6">Homotetramer.</text>
</comment>
<feature type="binding site" evidence="6">
    <location>
        <position position="41"/>
    </location>
    <ligand>
        <name>(6S)-NADPHX</name>
        <dbReference type="ChEBI" id="CHEBI:64076"/>
    </ligand>
</feature>
<proteinExistence type="inferred from homology"/>
<sequence length="283" mass="29108">MDVRSIAREHLDLAVLRKRQGHKYDHGHALVLSGGAGRSGAALLAARGALRIGAGAVTLGVPPAAQLEVATQIRALMLARVADAAALEAILEDERINILCLGPGFGLGERQGALLASALRSGRGLVIDADALTLLARDAALFGWLHPGCVLTPHGGEFARLFPDLATALEAGMGRAEAAGKAAARAGAWVILKGSETCVAGPDGAIARHRATGERAAPWLATAGAGDVLAGFVTGLRARGLAPRQAAELAVWLHVECALDFGAGLIAEDLPERLPRVMNRLGI</sequence>
<feature type="binding site" evidence="6">
    <location>
        <position position="227"/>
    </location>
    <ligand>
        <name>(6S)-NADPHX</name>
        <dbReference type="ChEBI" id="CHEBI:64076"/>
    </ligand>
</feature>
<keyword evidence="5 6" id="KW-0456">Lyase</keyword>
<comment type="catalytic activity">
    <reaction evidence="6">
        <text>(6S)-NADPHX + ADP = AMP + phosphate + NADPH + H(+)</text>
        <dbReference type="Rhea" id="RHEA:32235"/>
        <dbReference type="ChEBI" id="CHEBI:15378"/>
        <dbReference type="ChEBI" id="CHEBI:43474"/>
        <dbReference type="ChEBI" id="CHEBI:57783"/>
        <dbReference type="ChEBI" id="CHEBI:64076"/>
        <dbReference type="ChEBI" id="CHEBI:456215"/>
        <dbReference type="ChEBI" id="CHEBI:456216"/>
        <dbReference type="EC" id="4.2.1.136"/>
    </reaction>
</comment>
<keyword evidence="9" id="KW-1185">Reference proteome</keyword>
<comment type="cofactor">
    <cofactor evidence="6">
        <name>Mg(2+)</name>
        <dbReference type="ChEBI" id="CHEBI:18420"/>
    </cofactor>
</comment>
<keyword evidence="1 6" id="KW-0547">Nucleotide-binding</keyword>
<comment type="caution">
    <text evidence="8">The sequence shown here is derived from an EMBL/GenBank/DDBJ whole genome shotgun (WGS) entry which is preliminary data.</text>
</comment>
<comment type="function">
    <text evidence="6">Catalyzes the dehydration of the S-form of NAD(P)HX at the expense of ADP, which is converted to AMP. Together with NAD(P)HX epimerase, which catalyzes the epimerization of the S- and R-forms, the enzyme allows the repair of both epimers of NAD(P)HX, a damaged form of NAD(P)H that is a result of enzymatic or heat-dependent hydration.</text>
</comment>
<evidence type="ECO:0000256" key="5">
    <source>
        <dbReference type="ARBA" id="ARBA00023239"/>
    </source>
</evidence>
<dbReference type="PANTHER" id="PTHR12592">
    <property type="entry name" value="ATP-DEPENDENT (S)-NAD(P)H-HYDRATE DEHYDRATASE FAMILY MEMBER"/>
    <property type="match status" value="1"/>
</dbReference>
<feature type="binding site" evidence="6">
    <location>
        <position position="104"/>
    </location>
    <ligand>
        <name>(6S)-NADPHX</name>
        <dbReference type="ChEBI" id="CHEBI:64076"/>
    </ligand>
</feature>
<evidence type="ECO:0000256" key="3">
    <source>
        <dbReference type="ARBA" id="ARBA00022857"/>
    </source>
</evidence>
<dbReference type="NCBIfam" id="TIGR00196">
    <property type="entry name" value="yjeF_cterm"/>
    <property type="match status" value="1"/>
</dbReference>
<reference evidence="9" key="1">
    <citation type="journal article" date="2019" name="Int. J. Syst. Evol. Microbiol.">
        <title>The Global Catalogue of Microorganisms (GCM) 10K type strain sequencing project: providing services to taxonomists for standard genome sequencing and annotation.</title>
        <authorList>
            <consortium name="The Broad Institute Genomics Platform"/>
            <consortium name="The Broad Institute Genome Sequencing Center for Infectious Disease"/>
            <person name="Wu L."/>
            <person name="Ma J."/>
        </authorList>
    </citation>
    <scope>NUCLEOTIDE SEQUENCE [LARGE SCALE GENOMIC DNA]</scope>
    <source>
        <strain evidence="9">TISTR 2562</strain>
    </source>
</reference>
<dbReference type="CDD" id="cd01171">
    <property type="entry name" value="YXKO-related"/>
    <property type="match status" value="1"/>
</dbReference>
<dbReference type="SUPFAM" id="SSF53613">
    <property type="entry name" value="Ribokinase-like"/>
    <property type="match status" value="1"/>
</dbReference>
<gene>
    <name evidence="6" type="primary">nnrD</name>
    <name evidence="8" type="ORF">ACFSUD_04545</name>
</gene>
<dbReference type="PANTHER" id="PTHR12592:SF0">
    <property type="entry name" value="ATP-DEPENDENT (S)-NAD(P)H-HYDRATE DEHYDRATASE"/>
    <property type="match status" value="1"/>
</dbReference>
<organism evidence="8 9">
    <name type="scientific">Sulfitobacter aestuarii</name>
    <dbReference type="NCBI Taxonomy" id="2161676"/>
    <lineage>
        <taxon>Bacteria</taxon>
        <taxon>Pseudomonadati</taxon>
        <taxon>Pseudomonadota</taxon>
        <taxon>Alphaproteobacteria</taxon>
        <taxon>Rhodobacterales</taxon>
        <taxon>Roseobacteraceae</taxon>
        <taxon>Sulfitobacter</taxon>
    </lineage>
</organism>
<keyword evidence="2 6" id="KW-0067">ATP-binding</keyword>
<accession>A0ABW5TYT9</accession>
<protein>
    <recommendedName>
        <fullName evidence="6">ADP-dependent (S)-NAD(P)H-hydrate dehydratase</fullName>
        <ecNumber evidence="6">4.2.1.136</ecNumber>
    </recommendedName>
    <alternativeName>
        <fullName evidence="6">ADP-dependent NAD(P)HX dehydratase</fullName>
    </alternativeName>
</protein>
<name>A0ABW5TYT9_9RHOB</name>
<dbReference type="PROSITE" id="PS01050">
    <property type="entry name" value="YJEF_C_2"/>
    <property type="match status" value="1"/>
</dbReference>
<evidence type="ECO:0000256" key="2">
    <source>
        <dbReference type="ARBA" id="ARBA00022840"/>
    </source>
</evidence>
<feature type="domain" description="YjeF C-terminal" evidence="7">
    <location>
        <begin position="6"/>
        <end position="281"/>
    </location>
</feature>
<evidence type="ECO:0000259" key="7">
    <source>
        <dbReference type="PROSITE" id="PS51383"/>
    </source>
</evidence>
<evidence type="ECO:0000313" key="9">
    <source>
        <dbReference type="Proteomes" id="UP001597474"/>
    </source>
</evidence>
<evidence type="ECO:0000313" key="8">
    <source>
        <dbReference type="EMBL" id="MFD2738828.1"/>
    </source>
</evidence>